<dbReference type="Pfam" id="PF13462">
    <property type="entry name" value="Thioredoxin_4"/>
    <property type="match status" value="1"/>
</dbReference>
<evidence type="ECO:0000256" key="2">
    <source>
        <dbReference type="ARBA" id="ARBA00005791"/>
    </source>
</evidence>
<keyword evidence="5" id="KW-1015">Disulfide bond</keyword>
<name>A0A058ZM42_9RHOB</name>
<dbReference type="RefSeq" id="WP_035250134.1">
    <property type="nucleotide sequence ID" value="NZ_AQQY01000004.1"/>
</dbReference>
<dbReference type="EMBL" id="AQQY01000004">
    <property type="protein sequence ID" value="KCV82280.1"/>
    <property type="molecule type" value="Genomic_DNA"/>
</dbReference>
<feature type="chain" id="PRO_5001566744" evidence="7">
    <location>
        <begin position="24"/>
        <end position="213"/>
    </location>
</feature>
<proteinExistence type="inferred from homology"/>
<dbReference type="Gene3D" id="3.40.30.10">
    <property type="entry name" value="Glutaredoxin"/>
    <property type="match status" value="1"/>
</dbReference>
<accession>A0A058ZM42</accession>
<dbReference type="PANTHER" id="PTHR13887">
    <property type="entry name" value="GLUTATHIONE S-TRANSFERASE KAPPA"/>
    <property type="match status" value="1"/>
</dbReference>
<comment type="function">
    <text evidence="1">May be required for disulfide bond formation in some proteins.</text>
</comment>
<evidence type="ECO:0000313" key="10">
    <source>
        <dbReference type="Proteomes" id="UP000024836"/>
    </source>
</evidence>
<keyword evidence="3 7" id="KW-0732">Signal</keyword>
<dbReference type="InterPro" id="IPR012336">
    <property type="entry name" value="Thioredoxin-like_fold"/>
</dbReference>
<comment type="caution">
    <text evidence="9">The sequence shown here is derived from an EMBL/GenBank/DDBJ whole genome shotgun (WGS) entry which is preliminary data.</text>
</comment>
<dbReference type="PROSITE" id="PS51352">
    <property type="entry name" value="THIOREDOXIN_2"/>
    <property type="match status" value="1"/>
</dbReference>
<dbReference type="InterPro" id="IPR013766">
    <property type="entry name" value="Thioredoxin_domain"/>
</dbReference>
<evidence type="ECO:0000313" key="9">
    <source>
        <dbReference type="EMBL" id="KCV82280.1"/>
    </source>
</evidence>
<organism evidence="9 10">
    <name type="scientific">Actibacterium atlanticum</name>
    <dbReference type="NCBI Taxonomy" id="1461693"/>
    <lineage>
        <taxon>Bacteria</taxon>
        <taxon>Pseudomonadati</taxon>
        <taxon>Pseudomonadota</taxon>
        <taxon>Alphaproteobacteria</taxon>
        <taxon>Rhodobacterales</taxon>
        <taxon>Roseobacteraceae</taxon>
        <taxon>Actibacterium</taxon>
    </lineage>
</organism>
<dbReference type="GO" id="GO:0016491">
    <property type="term" value="F:oxidoreductase activity"/>
    <property type="evidence" value="ECO:0007669"/>
    <property type="project" value="UniProtKB-KW"/>
</dbReference>
<dbReference type="PATRIC" id="fig|1461693.3.peg.1592"/>
<dbReference type="PANTHER" id="PTHR13887:SF14">
    <property type="entry name" value="DISULFIDE BOND FORMATION PROTEIN D"/>
    <property type="match status" value="1"/>
</dbReference>
<feature type="signal peptide" evidence="7">
    <location>
        <begin position="1"/>
        <end position="23"/>
    </location>
</feature>
<dbReference type="CDD" id="cd02972">
    <property type="entry name" value="DsbA_family"/>
    <property type="match status" value="1"/>
</dbReference>
<dbReference type="AlphaFoldDB" id="A0A058ZM42"/>
<evidence type="ECO:0000256" key="7">
    <source>
        <dbReference type="SAM" id="SignalP"/>
    </source>
</evidence>
<dbReference type="SUPFAM" id="SSF52833">
    <property type="entry name" value="Thioredoxin-like"/>
    <property type="match status" value="1"/>
</dbReference>
<evidence type="ECO:0000256" key="5">
    <source>
        <dbReference type="ARBA" id="ARBA00023157"/>
    </source>
</evidence>
<keyword evidence="6" id="KW-0676">Redox-active center</keyword>
<protein>
    <submittedName>
        <fullName evidence="9">Periplasmic thiol-disulfide interchange protein</fullName>
    </submittedName>
</protein>
<evidence type="ECO:0000256" key="4">
    <source>
        <dbReference type="ARBA" id="ARBA00023002"/>
    </source>
</evidence>
<reference evidence="9 10" key="1">
    <citation type="submission" date="2013-04" db="EMBL/GenBank/DDBJ databases">
        <title>Shimia sp. 22II-S11-Z10 Genome Sequencing.</title>
        <authorList>
            <person name="Lai Q."/>
            <person name="Li G."/>
            <person name="Shao Z."/>
        </authorList>
    </citation>
    <scope>NUCLEOTIDE SEQUENCE [LARGE SCALE GENOMIC DNA]</scope>
    <source>
        <strain evidence="10">22II-S11-Z10</strain>
    </source>
</reference>
<dbReference type="OrthoDB" id="8478320at2"/>
<evidence type="ECO:0000256" key="3">
    <source>
        <dbReference type="ARBA" id="ARBA00022729"/>
    </source>
</evidence>
<dbReference type="Proteomes" id="UP000024836">
    <property type="component" value="Unassembled WGS sequence"/>
</dbReference>
<evidence type="ECO:0000256" key="6">
    <source>
        <dbReference type="ARBA" id="ARBA00023284"/>
    </source>
</evidence>
<keyword evidence="10" id="KW-1185">Reference proteome</keyword>
<keyword evidence="4" id="KW-0560">Oxidoreductase</keyword>
<gene>
    <name evidence="9" type="ORF">ATO10_07817</name>
</gene>
<dbReference type="eggNOG" id="COG1651">
    <property type="taxonomic scope" value="Bacteria"/>
</dbReference>
<evidence type="ECO:0000256" key="1">
    <source>
        <dbReference type="ARBA" id="ARBA00003565"/>
    </source>
</evidence>
<comment type="similarity">
    <text evidence="2">Belongs to the thioredoxin family. DsbA subfamily.</text>
</comment>
<dbReference type="InterPro" id="IPR036249">
    <property type="entry name" value="Thioredoxin-like_sf"/>
</dbReference>
<feature type="domain" description="Thioredoxin" evidence="8">
    <location>
        <begin position="6"/>
        <end position="212"/>
    </location>
</feature>
<sequence length="213" mass="22805">MKRRLFLGLGAATAFGAGVPAFADGHAEAPAPEAPTGLTLLDDVVMGDPDAPVTVYEYSSFTCPHCKNFHLDVLPQFKADYIDTGKVRLVYREVYFDRPGLWAALVARCGGDMRYFGIVDMLFQKQRDWIGDGQGPTIAANLRGIGLASGLTDAEMDVCLTDGAGAQALIDRYEGSMEEYDITGTPTLIVNGEKVTPASFEALSEAVDAALES</sequence>
<evidence type="ECO:0000259" key="8">
    <source>
        <dbReference type="PROSITE" id="PS51352"/>
    </source>
</evidence>
<dbReference type="STRING" id="1461693.ATO10_07817"/>